<dbReference type="Proteomes" id="UP000593573">
    <property type="component" value="Unassembled WGS sequence"/>
</dbReference>
<accession>A0A7J8VTN3</accession>
<evidence type="ECO:0000313" key="2">
    <source>
        <dbReference type="Proteomes" id="UP000593573"/>
    </source>
</evidence>
<comment type="caution">
    <text evidence="1">The sequence shown here is derived from an EMBL/GenBank/DDBJ whole genome shotgun (WGS) entry which is preliminary data.</text>
</comment>
<proteinExistence type="predicted"/>
<dbReference type="EMBL" id="JABFAB010000012">
    <property type="protein sequence ID" value="MBA0665980.1"/>
    <property type="molecule type" value="Genomic_DNA"/>
</dbReference>
<reference evidence="1 2" key="1">
    <citation type="journal article" date="2019" name="Genome Biol. Evol.">
        <title>Insights into the evolution of the New World diploid cottons (Gossypium, subgenus Houzingenia) based on genome sequencing.</title>
        <authorList>
            <person name="Grover C.E."/>
            <person name="Arick M.A. 2nd"/>
            <person name="Thrash A."/>
            <person name="Conover J.L."/>
            <person name="Sanders W.S."/>
            <person name="Peterson D.G."/>
            <person name="Frelichowski J.E."/>
            <person name="Scheffler J.A."/>
            <person name="Scheffler B.E."/>
            <person name="Wendel J.F."/>
        </authorList>
    </citation>
    <scope>NUCLEOTIDE SEQUENCE [LARGE SCALE GENOMIC DNA]</scope>
    <source>
        <strain evidence="1">57</strain>
        <tissue evidence="1">Leaf</tissue>
    </source>
</reference>
<gene>
    <name evidence="1" type="ORF">Goklo_002441</name>
</gene>
<protein>
    <recommendedName>
        <fullName evidence="3">RNase H type-1 domain-containing protein</fullName>
    </recommendedName>
</protein>
<organism evidence="1 2">
    <name type="scientific">Gossypium klotzschianum</name>
    <dbReference type="NCBI Taxonomy" id="34286"/>
    <lineage>
        <taxon>Eukaryota</taxon>
        <taxon>Viridiplantae</taxon>
        <taxon>Streptophyta</taxon>
        <taxon>Embryophyta</taxon>
        <taxon>Tracheophyta</taxon>
        <taxon>Spermatophyta</taxon>
        <taxon>Magnoliopsida</taxon>
        <taxon>eudicotyledons</taxon>
        <taxon>Gunneridae</taxon>
        <taxon>Pentapetalae</taxon>
        <taxon>rosids</taxon>
        <taxon>malvids</taxon>
        <taxon>Malvales</taxon>
        <taxon>Malvaceae</taxon>
        <taxon>Malvoideae</taxon>
        <taxon>Gossypium</taxon>
    </lineage>
</organism>
<name>A0A7J8VTN3_9ROSI</name>
<evidence type="ECO:0008006" key="3">
    <source>
        <dbReference type="Google" id="ProtNLM"/>
    </source>
</evidence>
<sequence length="54" mass="6143">MLPVSRIEIERWRPPESAFIKIIFDGAFQVVRLGIDLGFQDVVIEGDSLTVIKK</sequence>
<feature type="non-terminal residue" evidence="1">
    <location>
        <position position="54"/>
    </location>
</feature>
<dbReference type="AlphaFoldDB" id="A0A7J8VTN3"/>
<keyword evidence="2" id="KW-1185">Reference proteome</keyword>
<dbReference type="OrthoDB" id="1748820at2759"/>
<evidence type="ECO:0000313" key="1">
    <source>
        <dbReference type="EMBL" id="MBA0665980.1"/>
    </source>
</evidence>